<reference evidence="2 3" key="1">
    <citation type="submission" date="2020-08" db="EMBL/GenBank/DDBJ databases">
        <title>Genomic Encyclopedia of Type Strains, Phase IV (KMG-IV): sequencing the most valuable type-strain genomes for metagenomic binning, comparative biology and taxonomic classification.</title>
        <authorList>
            <person name="Goeker M."/>
        </authorList>
    </citation>
    <scope>NUCLEOTIDE SEQUENCE [LARGE SCALE GENOMIC DNA]</scope>
    <source>
        <strain evidence="2 3">DSM 23960</strain>
    </source>
</reference>
<feature type="transmembrane region" description="Helical" evidence="1">
    <location>
        <begin position="107"/>
        <end position="133"/>
    </location>
</feature>
<gene>
    <name evidence="2" type="ORF">GGR12_002324</name>
</gene>
<keyword evidence="3" id="KW-1185">Reference proteome</keyword>
<evidence type="ECO:0000256" key="1">
    <source>
        <dbReference type="SAM" id="Phobius"/>
    </source>
</evidence>
<dbReference type="Proteomes" id="UP000529946">
    <property type="component" value="Unassembled WGS sequence"/>
</dbReference>
<keyword evidence="1" id="KW-1133">Transmembrane helix</keyword>
<protein>
    <submittedName>
        <fullName evidence="2">Uncharacterized protein</fullName>
    </submittedName>
</protein>
<feature type="transmembrane region" description="Helical" evidence="1">
    <location>
        <begin position="58"/>
        <end position="75"/>
    </location>
</feature>
<dbReference type="EMBL" id="JACIDM010000002">
    <property type="protein sequence ID" value="MBB4083458.1"/>
    <property type="molecule type" value="Genomic_DNA"/>
</dbReference>
<feature type="transmembrane region" description="Helical" evidence="1">
    <location>
        <begin position="30"/>
        <end position="46"/>
    </location>
</feature>
<proteinExistence type="predicted"/>
<dbReference type="AlphaFoldDB" id="A0A7W6JG12"/>
<dbReference type="RefSeq" id="WP_183204549.1">
    <property type="nucleotide sequence ID" value="NZ_BAAAER010000009.1"/>
</dbReference>
<keyword evidence="1" id="KW-0472">Membrane</keyword>
<sequence>MFDTAYSMIGAAVTLLVVAFAFIKGEEPERIGAGAFVFVFIASLLIQDESNPSNPQWGLMAVDTLLLVVYAGLAWKSGRSWPLWAAACQALIVMTHVLVLLDLSPTAIAFYVVTNLAGYGILVAIAIGTFWAWQDRRAAGLE</sequence>
<keyword evidence="1" id="KW-0812">Transmembrane</keyword>
<evidence type="ECO:0000313" key="3">
    <source>
        <dbReference type="Proteomes" id="UP000529946"/>
    </source>
</evidence>
<comment type="caution">
    <text evidence="2">The sequence shown here is derived from an EMBL/GenBank/DDBJ whole genome shotgun (WGS) entry which is preliminary data.</text>
</comment>
<feature type="transmembrane region" description="Helical" evidence="1">
    <location>
        <begin position="6"/>
        <end position="23"/>
    </location>
</feature>
<name>A0A7W6JG12_9CAUL</name>
<accession>A0A7W6JG12</accession>
<evidence type="ECO:0000313" key="2">
    <source>
        <dbReference type="EMBL" id="MBB4083458.1"/>
    </source>
</evidence>
<organism evidence="2 3">
    <name type="scientific">Brevundimonas lenta</name>
    <dbReference type="NCBI Taxonomy" id="424796"/>
    <lineage>
        <taxon>Bacteria</taxon>
        <taxon>Pseudomonadati</taxon>
        <taxon>Pseudomonadota</taxon>
        <taxon>Alphaproteobacteria</taxon>
        <taxon>Caulobacterales</taxon>
        <taxon>Caulobacteraceae</taxon>
        <taxon>Brevundimonas</taxon>
    </lineage>
</organism>
<feature type="transmembrane region" description="Helical" evidence="1">
    <location>
        <begin position="82"/>
        <end position="101"/>
    </location>
</feature>